<feature type="non-terminal residue" evidence="2">
    <location>
        <position position="267"/>
    </location>
</feature>
<evidence type="ECO:0000256" key="1">
    <source>
        <dbReference type="SAM" id="MobiDB-lite"/>
    </source>
</evidence>
<sequence>MTEIMKDTGVSEKMQVLVVNSGLEQEQTQKVLDLFRGLLKLSEEWKAKAESIVITDASQIPEIQAATEGCKIFQRIRLDAKAAHKLLKQRALNEGRFYDSVLRELLESNEPVENHLKAQRDFVKIKEEREAEERRIEGERLLKEQEEKEAAEAEKARLEQEEADRKERERFAKELDDMTKHNVKLRKEAEEKERKLQAERARVEKEKRAAEEKAAKERQAIEEKSRKEREDIDRKNRIETEKQDKILAEERAKAQAEKETAEKREQE</sequence>
<protein>
    <submittedName>
        <fullName evidence="2">Uncharacterized protein</fullName>
    </submittedName>
</protein>
<evidence type="ECO:0000313" key="2">
    <source>
        <dbReference type="EMBL" id="KKL19947.1"/>
    </source>
</evidence>
<accession>A0A0F9C144</accession>
<feature type="region of interest" description="Disordered" evidence="1">
    <location>
        <begin position="145"/>
        <end position="267"/>
    </location>
</feature>
<organism evidence="2">
    <name type="scientific">marine sediment metagenome</name>
    <dbReference type="NCBI Taxonomy" id="412755"/>
    <lineage>
        <taxon>unclassified sequences</taxon>
        <taxon>metagenomes</taxon>
        <taxon>ecological metagenomes</taxon>
    </lineage>
</organism>
<dbReference type="EMBL" id="LAZR01038295">
    <property type="protein sequence ID" value="KKL19947.1"/>
    <property type="molecule type" value="Genomic_DNA"/>
</dbReference>
<name>A0A0F9C144_9ZZZZ</name>
<proteinExistence type="predicted"/>
<comment type="caution">
    <text evidence="2">The sequence shown here is derived from an EMBL/GenBank/DDBJ whole genome shotgun (WGS) entry which is preliminary data.</text>
</comment>
<dbReference type="AlphaFoldDB" id="A0A0F9C144"/>
<reference evidence="2" key="1">
    <citation type="journal article" date="2015" name="Nature">
        <title>Complex archaea that bridge the gap between prokaryotes and eukaryotes.</title>
        <authorList>
            <person name="Spang A."/>
            <person name="Saw J.H."/>
            <person name="Jorgensen S.L."/>
            <person name="Zaremba-Niedzwiedzka K."/>
            <person name="Martijn J."/>
            <person name="Lind A.E."/>
            <person name="van Eijk R."/>
            <person name="Schleper C."/>
            <person name="Guy L."/>
            <person name="Ettema T.J."/>
        </authorList>
    </citation>
    <scope>NUCLEOTIDE SEQUENCE</scope>
</reference>
<gene>
    <name evidence="2" type="ORF">LCGC14_2460380</name>
</gene>